<organism evidence="2 3">
    <name type="scientific">Variovorax ureilyticus</name>
    <dbReference type="NCBI Taxonomy" id="1836198"/>
    <lineage>
        <taxon>Bacteria</taxon>
        <taxon>Pseudomonadati</taxon>
        <taxon>Pseudomonadota</taxon>
        <taxon>Betaproteobacteria</taxon>
        <taxon>Burkholderiales</taxon>
        <taxon>Comamonadaceae</taxon>
        <taxon>Variovorax</taxon>
    </lineage>
</organism>
<reference evidence="2 3" key="1">
    <citation type="submission" date="2024-03" db="EMBL/GenBank/DDBJ databases">
        <title>Novel species of the genus Variovorax.</title>
        <authorList>
            <person name="Liu Q."/>
            <person name="Xin Y.-H."/>
        </authorList>
    </citation>
    <scope>NUCLEOTIDE SEQUENCE [LARGE SCALE GENOMIC DNA]</scope>
    <source>
        <strain evidence="2 3">KACC 18899</strain>
    </source>
</reference>
<sequence>MREELQAREAALAEAQAALAQREDAFKQARVSLDAALASSQQARETLERQLKDRAIEAHRVRTGLEDEIRRLTALLAQAAETQERMRREHADMVATKDQAPNDTQTPPAIDT</sequence>
<proteinExistence type="predicted"/>
<evidence type="ECO:0000256" key="1">
    <source>
        <dbReference type="SAM" id="MobiDB-lite"/>
    </source>
</evidence>
<evidence type="ECO:0000313" key="2">
    <source>
        <dbReference type="EMBL" id="MEJ8816089.1"/>
    </source>
</evidence>
<evidence type="ECO:0000313" key="3">
    <source>
        <dbReference type="Proteomes" id="UP001365846"/>
    </source>
</evidence>
<feature type="region of interest" description="Disordered" evidence="1">
    <location>
        <begin position="82"/>
        <end position="112"/>
    </location>
</feature>
<gene>
    <name evidence="2" type="ORF">WKW77_33910</name>
</gene>
<dbReference type="RefSeq" id="WP_340361284.1">
    <property type="nucleotide sequence ID" value="NZ_JBBKZU010000030.1"/>
</dbReference>
<dbReference type="Proteomes" id="UP001365846">
    <property type="component" value="Unassembled WGS sequence"/>
</dbReference>
<comment type="caution">
    <text evidence="2">The sequence shown here is derived from an EMBL/GenBank/DDBJ whole genome shotgun (WGS) entry which is preliminary data.</text>
</comment>
<feature type="compositionally biased region" description="Basic and acidic residues" evidence="1">
    <location>
        <begin position="82"/>
        <end position="92"/>
    </location>
</feature>
<accession>A0ABU8VQZ9</accession>
<dbReference type="EMBL" id="JBBKZU010000030">
    <property type="protein sequence ID" value="MEJ8816089.1"/>
    <property type="molecule type" value="Genomic_DNA"/>
</dbReference>
<protein>
    <submittedName>
        <fullName evidence="2">Uncharacterized protein</fullName>
    </submittedName>
</protein>
<feature type="compositionally biased region" description="Polar residues" evidence="1">
    <location>
        <begin position="99"/>
        <end position="112"/>
    </location>
</feature>
<name>A0ABU8VQZ9_9BURK</name>
<keyword evidence="3" id="KW-1185">Reference proteome</keyword>